<keyword evidence="8 12" id="KW-0472">Membrane</keyword>
<dbReference type="PROSITE" id="PS51257">
    <property type="entry name" value="PROKAR_LIPOPROTEIN"/>
    <property type="match status" value="1"/>
</dbReference>
<evidence type="ECO:0000256" key="4">
    <source>
        <dbReference type="ARBA" id="ARBA00022679"/>
    </source>
</evidence>
<dbReference type="PROSITE" id="PS00379">
    <property type="entry name" value="CDP_ALCOHOL_P_TRANSF"/>
    <property type="match status" value="1"/>
</dbReference>
<evidence type="ECO:0000256" key="9">
    <source>
        <dbReference type="ARBA" id="ARBA00023209"/>
    </source>
</evidence>
<feature type="transmembrane region" description="Helical" evidence="12">
    <location>
        <begin position="185"/>
        <end position="209"/>
    </location>
</feature>
<dbReference type="PANTHER" id="PTHR14269:SF61">
    <property type="entry name" value="CDP-DIACYLGLYCEROL--SERINE O-PHOSPHATIDYLTRANSFERASE"/>
    <property type="match status" value="1"/>
</dbReference>
<evidence type="ECO:0000313" key="14">
    <source>
        <dbReference type="Proteomes" id="UP001500067"/>
    </source>
</evidence>
<name>A0ABP8NIE1_9BACT</name>
<feature type="transmembrane region" description="Helical" evidence="12">
    <location>
        <begin position="221"/>
        <end position="249"/>
    </location>
</feature>
<dbReference type="PANTHER" id="PTHR14269">
    <property type="entry name" value="CDP-DIACYLGLYCEROL--GLYCEROL-3-PHOSPHATE 3-PHOSPHATIDYLTRANSFERASE-RELATED"/>
    <property type="match status" value="1"/>
</dbReference>
<reference evidence="14" key="1">
    <citation type="journal article" date="2019" name="Int. J. Syst. Evol. Microbiol.">
        <title>The Global Catalogue of Microorganisms (GCM) 10K type strain sequencing project: providing services to taxonomists for standard genome sequencing and annotation.</title>
        <authorList>
            <consortium name="The Broad Institute Genomics Platform"/>
            <consortium name="The Broad Institute Genome Sequencing Center for Infectious Disease"/>
            <person name="Wu L."/>
            <person name="Ma J."/>
        </authorList>
    </citation>
    <scope>NUCLEOTIDE SEQUENCE [LARGE SCALE GENOMIC DNA]</scope>
    <source>
        <strain evidence="14">JCM 32105</strain>
    </source>
</reference>
<dbReference type="InterPro" id="IPR050324">
    <property type="entry name" value="CDP-alcohol_PTase-I"/>
</dbReference>
<evidence type="ECO:0000256" key="11">
    <source>
        <dbReference type="RuleBase" id="RU003750"/>
    </source>
</evidence>
<evidence type="ECO:0000256" key="6">
    <source>
        <dbReference type="ARBA" id="ARBA00022989"/>
    </source>
</evidence>
<dbReference type="InterPro" id="IPR043130">
    <property type="entry name" value="CDP-OH_PTrfase_TM_dom"/>
</dbReference>
<keyword evidence="6 12" id="KW-1133">Transmembrane helix</keyword>
<evidence type="ECO:0000256" key="12">
    <source>
        <dbReference type="SAM" id="Phobius"/>
    </source>
</evidence>
<evidence type="ECO:0000256" key="5">
    <source>
        <dbReference type="ARBA" id="ARBA00022692"/>
    </source>
</evidence>
<dbReference type="Proteomes" id="UP001500067">
    <property type="component" value="Unassembled WGS sequence"/>
</dbReference>
<dbReference type="InterPro" id="IPR048254">
    <property type="entry name" value="CDP_ALCOHOL_P_TRANSF_CS"/>
</dbReference>
<feature type="transmembrane region" description="Helical" evidence="12">
    <location>
        <begin position="50"/>
        <end position="74"/>
    </location>
</feature>
<dbReference type="InterPro" id="IPR000462">
    <property type="entry name" value="CDP-OH_P_trans"/>
</dbReference>
<comment type="similarity">
    <text evidence="2 11">Belongs to the CDP-alcohol phosphatidyltransferase class-I family.</text>
</comment>
<sequence length="262" mass="28859">MKHLPNLLTLGNLFCGCIAIAYVLTAQPYTSMNLQNGMPTWSWVYGAEQIYWGSVFLAIAGVCDLLDGFTARALKIHSPIGKDLDSLADVVSFGVAPSVIIYKFLWDALMSEKNAMDVSMLAMAPAFLIACFAALRLAKFNVTTNVPKGFFSGMPTPAVGMFVASFPLLAWYNPYGIGNYLHNKWVLYIIIGLLCWFMVSTISFIKLMPAKWNLASAWPQLILVVCTLAAIPILGIATIPFAFVLYILLSLLKKRPDEELAQ</sequence>
<keyword evidence="3" id="KW-0444">Lipid biosynthesis</keyword>
<keyword evidence="4 11" id="KW-0808">Transferase</keyword>
<evidence type="ECO:0000256" key="3">
    <source>
        <dbReference type="ARBA" id="ARBA00022516"/>
    </source>
</evidence>
<keyword evidence="10" id="KW-1208">Phospholipid metabolism</keyword>
<dbReference type="EMBL" id="BAABFA010000011">
    <property type="protein sequence ID" value="GAA4465966.1"/>
    <property type="molecule type" value="Genomic_DNA"/>
</dbReference>
<comment type="subcellular location">
    <subcellularLocation>
        <location evidence="1">Membrane</location>
        <topology evidence="1">Multi-pass membrane protein</topology>
    </subcellularLocation>
</comment>
<dbReference type="RefSeq" id="WP_345082210.1">
    <property type="nucleotide sequence ID" value="NZ_BAABFA010000011.1"/>
</dbReference>
<keyword evidence="7" id="KW-0443">Lipid metabolism</keyword>
<keyword evidence="9" id="KW-0594">Phospholipid biosynthesis</keyword>
<feature type="transmembrane region" description="Helical" evidence="12">
    <location>
        <begin position="118"/>
        <end position="138"/>
    </location>
</feature>
<gene>
    <name evidence="13" type="primary">pssA</name>
    <name evidence="13" type="ORF">GCM10023093_19140</name>
</gene>
<proteinExistence type="inferred from homology"/>
<protein>
    <submittedName>
        <fullName evidence="13">CDP-diacylglycerol--serine O-phosphatidyltransferase</fullName>
    </submittedName>
</protein>
<feature type="transmembrane region" description="Helical" evidence="12">
    <location>
        <begin position="150"/>
        <end position="173"/>
    </location>
</feature>
<feature type="transmembrane region" description="Helical" evidence="12">
    <location>
        <begin position="86"/>
        <end position="106"/>
    </location>
</feature>
<evidence type="ECO:0000256" key="8">
    <source>
        <dbReference type="ARBA" id="ARBA00023136"/>
    </source>
</evidence>
<evidence type="ECO:0000256" key="2">
    <source>
        <dbReference type="ARBA" id="ARBA00010441"/>
    </source>
</evidence>
<evidence type="ECO:0000256" key="10">
    <source>
        <dbReference type="ARBA" id="ARBA00023264"/>
    </source>
</evidence>
<evidence type="ECO:0000256" key="1">
    <source>
        <dbReference type="ARBA" id="ARBA00004141"/>
    </source>
</evidence>
<organism evidence="13 14">
    <name type="scientific">Nemorincola caseinilytica</name>
    <dbReference type="NCBI Taxonomy" id="2054315"/>
    <lineage>
        <taxon>Bacteria</taxon>
        <taxon>Pseudomonadati</taxon>
        <taxon>Bacteroidota</taxon>
        <taxon>Chitinophagia</taxon>
        <taxon>Chitinophagales</taxon>
        <taxon>Chitinophagaceae</taxon>
        <taxon>Nemorincola</taxon>
    </lineage>
</organism>
<dbReference type="Gene3D" id="1.20.120.1760">
    <property type="match status" value="1"/>
</dbReference>
<keyword evidence="5 12" id="KW-0812">Transmembrane</keyword>
<keyword evidence="14" id="KW-1185">Reference proteome</keyword>
<evidence type="ECO:0000256" key="7">
    <source>
        <dbReference type="ARBA" id="ARBA00023098"/>
    </source>
</evidence>
<accession>A0ABP8NIE1</accession>
<dbReference type="Pfam" id="PF01066">
    <property type="entry name" value="CDP-OH_P_transf"/>
    <property type="match status" value="1"/>
</dbReference>
<comment type="caution">
    <text evidence="13">The sequence shown here is derived from an EMBL/GenBank/DDBJ whole genome shotgun (WGS) entry which is preliminary data.</text>
</comment>
<evidence type="ECO:0000313" key="13">
    <source>
        <dbReference type="EMBL" id="GAA4465966.1"/>
    </source>
</evidence>